<sequence length="119" mass="13145">MMVDLPTPGGPITPTTVNSVLSVKKGRKRSKWKSQESERRLREPTGGRRDRIEAAEESSSPAPRMNFPVEELPATRPGLARSIFGAGDDEPWPAVPLFAILLGSFFFPFFWGGSGILRF</sequence>
<dbReference type="EMBL" id="GISG01150390">
    <property type="protein sequence ID" value="MBA4647400.1"/>
    <property type="molecule type" value="Transcribed_RNA"/>
</dbReference>
<evidence type="ECO:0000256" key="2">
    <source>
        <dbReference type="SAM" id="Phobius"/>
    </source>
</evidence>
<organism evidence="3">
    <name type="scientific">Opuntia streptacantha</name>
    <name type="common">Prickly pear cactus</name>
    <name type="synonym">Opuntia cardona</name>
    <dbReference type="NCBI Taxonomy" id="393608"/>
    <lineage>
        <taxon>Eukaryota</taxon>
        <taxon>Viridiplantae</taxon>
        <taxon>Streptophyta</taxon>
        <taxon>Embryophyta</taxon>
        <taxon>Tracheophyta</taxon>
        <taxon>Spermatophyta</taxon>
        <taxon>Magnoliopsida</taxon>
        <taxon>eudicotyledons</taxon>
        <taxon>Gunneridae</taxon>
        <taxon>Pentapetalae</taxon>
        <taxon>Caryophyllales</taxon>
        <taxon>Cactineae</taxon>
        <taxon>Cactaceae</taxon>
        <taxon>Opuntioideae</taxon>
        <taxon>Opuntia</taxon>
    </lineage>
</organism>
<dbReference type="AlphaFoldDB" id="A0A7C9DN04"/>
<name>A0A7C9DN04_OPUST</name>
<reference evidence="3" key="2">
    <citation type="submission" date="2020-07" db="EMBL/GenBank/DDBJ databases">
        <authorList>
            <person name="Vera ALvarez R."/>
            <person name="Arias-Moreno D.M."/>
            <person name="Jimenez-Jacinto V."/>
            <person name="Jimenez-Bremont J.F."/>
            <person name="Swaminathan K."/>
            <person name="Moose S.P."/>
            <person name="Guerrero-Gonzalez M.L."/>
            <person name="Marino-Ramirez L."/>
            <person name="Landsman D."/>
            <person name="Rodriguez-Kessler M."/>
            <person name="Delgado-Sanchez P."/>
        </authorList>
    </citation>
    <scope>NUCLEOTIDE SEQUENCE</scope>
    <source>
        <tissue evidence="3">Cladode</tissue>
    </source>
</reference>
<feature type="region of interest" description="Disordered" evidence="1">
    <location>
        <begin position="1"/>
        <end position="71"/>
    </location>
</feature>
<evidence type="ECO:0000313" key="3">
    <source>
        <dbReference type="EMBL" id="MBA4647400.1"/>
    </source>
</evidence>
<protein>
    <submittedName>
        <fullName evidence="3">Uncharacterized protein</fullName>
    </submittedName>
</protein>
<keyword evidence="2" id="KW-1133">Transmembrane helix</keyword>
<evidence type="ECO:0000256" key="1">
    <source>
        <dbReference type="SAM" id="MobiDB-lite"/>
    </source>
</evidence>
<dbReference type="EMBL" id="GISG01150389">
    <property type="protein sequence ID" value="MBA4647399.1"/>
    <property type="molecule type" value="Transcribed_RNA"/>
</dbReference>
<feature type="compositionally biased region" description="Basic and acidic residues" evidence="1">
    <location>
        <begin position="33"/>
        <end position="54"/>
    </location>
</feature>
<dbReference type="EMBL" id="GISG01150388">
    <property type="protein sequence ID" value="MBA4647398.1"/>
    <property type="molecule type" value="Transcribed_RNA"/>
</dbReference>
<proteinExistence type="predicted"/>
<keyword evidence="2" id="KW-0472">Membrane</keyword>
<accession>A0A7C9DN04</accession>
<feature type="transmembrane region" description="Helical" evidence="2">
    <location>
        <begin position="97"/>
        <end position="117"/>
    </location>
</feature>
<feature type="compositionally biased region" description="Low complexity" evidence="1">
    <location>
        <begin position="1"/>
        <end position="16"/>
    </location>
</feature>
<reference evidence="3" key="1">
    <citation type="journal article" date="2013" name="J. Plant Res.">
        <title>Effect of fungi and light on seed germination of three Opuntia species from semiarid lands of central Mexico.</title>
        <authorList>
            <person name="Delgado-Sanchez P."/>
            <person name="Jimenez-Bremont J.F."/>
            <person name="Guerrero-Gonzalez Mde L."/>
            <person name="Flores J."/>
        </authorList>
    </citation>
    <scope>NUCLEOTIDE SEQUENCE</scope>
    <source>
        <tissue evidence="3">Cladode</tissue>
    </source>
</reference>
<keyword evidence="2" id="KW-0812">Transmembrane</keyword>